<keyword evidence="2" id="KW-1185">Reference proteome</keyword>
<name>A0AAE0MP03_9PEZI</name>
<dbReference type="EMBL" id="JAUEPP010000006">
    <property type="protein sequence ID" value="KAK3340125.1"/>
    <property type="molecule type" value="Genomic_DNA"/>
</dbReference>
<evidence type="ECO:0000313" key="2">
    <source>
        <dbReference type="Proteomes" id="UP001278500"/>
    </source>
</evidence>
<dbReference type="RefSeq" id="XP_062679067.1">
    <property type="nucleotide sequence ID" value="XM_062827094.1"/>
</dbReference>
<proteinExistence type="predicted"/>
<reference evidence="1" key="2">
    <citation type="submission" date="2023-06" db="EMBL/GenBank/DDBJ databases">
        <authorList>
            <consortium name="Lawrence Berkeley National Laboratory"/>
            <person name="Haridas S."/>
            <person name="Hensen N."/>
            <person name="Bonometti L."/>
            <person name="Westerberg I."/>
            <person name="Brannstrom I.O."/>
            <person name="Guillou S."/>
            <person name="Cros-Aarteil S."/>
            <person name="Calhoun S."/>
            <person name="Kuo A."/>
            <person name="Mondo S."/>
            <person name="Pangilinan J."/>
            <person name="Riley R."/>
            <person name="Labutti K."/>
            <person name="Andreopoulos B."/>
            <person name="Lipzen A."/>
            <person name="Chen C."/>
            <person name="Yanf M."/>
            <person name="Daum C."/>
            <person name="Ng V."/>
            <person name="Clum A."/>
            <person name="Steindorff A."/>
            <person name="Ohm R."/>
            <person name="Martin F."/>
            <person name="Silar P."/>
            <person name="Natvig D."/>
            <person name="Lalanne C."/>
            <person name="Gautier V."/>
            <person name="Ament-Velasquez S.L."/>
            <person name="Kruys A."/>
            <person name="Hutchinson M.I."/>
            <person name="Powell A.J."/>
            <person name="Barry K."/>
            <person name="Miller A.N."/>
            <person name="Grigoriev I.V."/>
            <person name="Debuchy R."/>
            <person name="Gladieux P."/>
            <person name="Thoren M.H."/>
            <person name="Johannesson H."/>
        </authorList>
    </citation>
    <scope>NUCLEOTIDE SEQUENCE</scope>
    <source>
        <strain evidence="1">CBS 560.94</strain>
    </source>
</reference>
<evidence type="ECO:0000313" key="1">
    <source>
        <dbReference type="EMBL" id="KAK3340125.1"/>
    </source>
</evidence>
<gene>
    <name evidence="1" type="ORF">B0H65DRAFT_471420</name>
</gene>
<comment type="caution">
    <text evidence="1">The sequence shown here is derived from an EMBL/GenBank/DDBJ whole genome shotgun (WGS) entry which is preliminary data.</text>
</comment>
<protein>
    <submittedName>
        <fullName evidence="1">Uncharacterized protein</fullName>
    </submittedName>
</protein>
<organism evidence="1 2">
    <name type="scientific">Neurospora tetraspora</name>
    <dbReference type="NCBI Taxonomy" id="94610"/>
    <lineage>
        <taxon>Eukaryota</taxon>
        <taxon>Fungi</taxon>
        <taxon>Dikarya</taxon>
        <taxon>Ascomycota</taxon>
        <taxon>Pezizomycotina</taxon>
        <taxon>Sordariomycetes</taxon>
        <taxon>Sordariomycetidae</taxon>
        <taxon>Sordariales</taxon>
        <taxon>Sordariaceae</taxon>
        <taxon>Neurospora</taxon>
    </lineage>
</organism>
<dbReference type="Proteomes" id="UP001278500">
    <property type="component" value="Unassembled WGS sequence"/>
</dbReference>
<dbReference type="AlphaFoldDB" id="A0AAE0MP03"/>
<dbReference type="GeneID" id="87864248"/>
<reference evidence="1" key="1">
    <citation type="journal article" date="2023" name="Mol. Phylogenet. Evol.">
        <title>Genome-scale phylogeny and comparative genomics of the fungal order Sordariales.</title>
        <authorList>
            <person name="Hensen N."/>
            <person name="Bonometti L."/>
            <person name="Westerberg I."/>
            <person name="Brannstrom I.O."/>
            <person name="Guillou S."/>
            <person name="Cros-Aarteil S."/>
            <person name="Calhoun S."/>
            <person name="Haridas S."/>
            <person name="Kuo A."/>
            <person name="Mondo S."/>
            <person name="Pangilinan J."/>
            <person name="Riley R."/>
            <person name="LaButti K."/>
            <person name="Andreopoulos B."/>
            <person name="Lipzen A."/>
            <person name="Chen C."/>
            <person name="Yan M."/>
            <person name="Daum C."/>
            <person name="Ng V."/>
            <person name="Clum A."/>
            <person name="Steindorff A."/>
            <person name="Ohm R.A."/>
            <person name="Martin F."/>
            <person name="Silar P."/>
            <person name="Natvig D.O."/>
            <person name="Lalanne C."/>
            <person name="Gautier V."/>
            <person name="Ament-Velasquez S.L."/>
            <person name="Kruys A."/>
            <person name="Hutchinson M.I."/>
            <person name="Powell A.J."/>
            <person name="Barry K."/>
            <person name="Miller A.N."/>
            <person name="Grigoriev I.V."/>
            <person name="Debuchy R."/>
            <person name="Gladieux P."/>
            <person name="Hiltunen Thoren M."/>
            <person name="Johannesson H."/>
        </authorList>
    </citation>
    <scope>NUCLEOTIDE SEQUENCE</scope>
    <source>
        <strain evidence="1">CBS 560.94</strain>
    </source>
</reference>
<accession>A0AAE0MP03</accession>
<sequence length="171" mass="17554">MSLVVGGDSGAQLINLSLEVGEACDERAAGKREGCVRNGGRDIGSVGCLRGAAGVRRIRRAGGVGSIRGVRGVIAIDHDGRQGSRLAEASVLSGSAPATGDNLADTPGQYATRARVGREVRMVDVVLAVSLPQFDGCDHDGLLAIDDLLAGAIIKASKRPRSKAGLQPYLP</sequence>